<gene>
    <name evidence="2" type="ORF">ES675_00630</name>
</gene>
<dbReference type="Gene3D" id="2.160.20.120">
    <property type="match status" value="1"/>
</dbReference>
<dbReference type="EMBL" id="VSKL01000001">
    <property type="protein sequence ID" value="TYB74676.1"/>
    <property type="molecule type" value="Genomic_DNA"/>
</dbReference>
<protein>
    <submittedName>
        <fullName evidence="2">DUF2807 domain-containing protein</fullName>
    </submittedName>
</protein>
<dbReference type="Proteomes" id="UP000324358">
    <property type="component" value="Unassembled WGS sequence"/>
</dbReference>
<dbReference type="AlphaFoldDB" id="A0A5D0R1B0"/>
<evidence type="ECO:0000313" key="2">
    <source>
        <dbReference type="EMBL" id="TYB74676.1"/>
    </source>
</evidence>
<organism evidence="2 3">
    <name type="scientific">Bizionia algoritergicola</name>
    <dbReference type="NCBI Taxonomy" id="291187"/>
    <lineage>
        <taxon>Bacteria</taxon>
        <taxon>Pseudomonadati</taxon>
        <taxon>Bacteroidota</taxon>
        <taxon>Flavobacteriia</taxon>
        <taxon>Flavobacteriales</taxon>
        <taxon>Flavobacteriaceae</taxon>
        <taxon>Bizionia</taxon>
    </lineage>
</organism>
<dbReference type="Pfam" id="PF10988">
    <property type="entry name" value="DUF2807"/>
    <property type="match status" value="1"/>
</dbReference>
<evidence type="ECO:0000259" key="1">
    <source>
        <dbReference type="Pfam" id="PF10988"/>
    </source>
</evidence>
<reference evidence="2 3" key="1">
    <citation type="submission" date="2019-08" db="EMBL/GenBank/DDBJ databases">
        <title>Genomes of Antarctic Bizionia species.</title>
        <authorList>
            <person name="Bowman J.P."/>
        </authorList>
    </citation>
    <scope>NUCLEOTIDE SEQUENCE [LARGE SCALE GENOMIC DNA]</scope>
    <source>
        <strain evidence="2 3">APA-1</strain>
    </source>
</reference>
<dbReference type="InterPro" id="IPR021255">
    <property type="entry name" value="DUF2807"/>
</dbReference>
<sequence length="295" mass="33245">MELRFIKRPIVFPNPNLYYKSKMRILILMVTCMLTMATSAQKKQKIKGDKNVVDIYKNLDPFSQIEVTDDLEVFIMQTSSNGYHVKTDSNLVDVIKLDVIEGVLKIYTTHKIVSSKKMEIYVTFQDLERININQNAKVEGQNKFELLDFSLTCLKNASFELDINTTDFFVQMDDSSSGELQLKSANAKVILNDKASLKGIISIDKMDLTINKSAYAKLEGNVENLNLMASGFADLKGKDLKVTEAELNISNTSEVYLYVSKHLSIYAKGKSILHIFGSPEISVKGLSDKSQILKK</sequence>
<accession>A0A5D0R1B0</accession>
<dbReference type="OrthoDB" id="1419485at2"/>
<comment type="caution">
    <text evidence="2">The sequence shown here is derived from an EMBL/GenBank/DDBJ whole genome shotgun (WGS) entry which is preliminary data.</text>
</comment>
<keyword evidence="3" id="KW-1185">Reference proteome</keyword>
<name>A0A5D0R1B0_9FLAO</name>
<proteinExistence type="predicted"/>
<evidence type="ECO:0000313" key="3">
    <source>
        <dbReference type="Proteomes" id="UP000324358"/>
    </source>
</evidence>
<feature type="domain" description="Putative auto-transporter adhesin head GIN" evidence="1">
    <location>
        <begin position="61"/>
        <end position="279"/>
    </location>
</feature>